<evidence type="ECO:0000313" key="7">
    <source>
        <dbReference type="Proteomes" id="UP000237105"/>
    </source>
</evidence>
<dbReference type="InterPro" id="IPR015660">
    <property type="entry name" value="MASH1/Ascl1a-like"/>
</dbReference>
<proteinExistence type="predicted"/>
<dbReference type="InterPro" id="IPR011598">
    <property type="entry name" value="bHLH_dom"/>
</dbReference>
<dbReference type="GO" id="GO:0000981">
    <property type="term" value="F:DNA-binding transcription factor activity, RNA polymerase II-specific"/>
    <property type="evidence" value="ECO:0007669"/>
    <property type="project" value="TreeGrafter"/>
</dbReference>
<dbReference type="InterPro" id="IPR036638">
    <property type="entry name" value="HLH_DNA-bd_sf"/>
</dbReference>
<comment type="caution">
    <text evidence="6">The sequence shown here is derived from an EMBL/GenBank/DDBJ whole genome shotgun (WGS) entry which is preliminary data.</text>
</comment>
<dbReference type="FunFam" id="4.10.280.10:FF:000103">
    <property type="entry name" value="Transcription factor bHLH162"/>
    <property type="match status" value="1"/>
</dbReference>
<reference evidence="7" key="1">
    <citation type="submission" date="2016-06" db="EMBL/GenBank/DDBJ databases">
        <title>Parallel loss of symbiosis genes in relatives of nitrogen-fixing non-legume Parasponia.</title>
        <authorList>
            <person name="Van Velzen R."/>
            <person name="Holmer R."/>
            <person name="Bu F."/>
            <person name="Rutten L."/>
            <person name="Van Zeijl A."/>
            <person name="Liu W."/>
            <person name="Santuari L."/>
            <person name="Cao Q."/>
            <person name="Sharma T."/>
            <person name="Shen D."/>
            <person name="Roswanjaya Y."/>
            <person name="Wardhani T."/>
            <person name="Kalhor M.S."/>
            <person name="Jansen J."/>
            <person name="Van den Hoogen J."/>
            <person name="Gungor B."/>
            <person name="Hartog M."/>
            <person name="Hontelez J."/>
            <person name="Verver J."/>
            <person name="Yang W.-C."/>
            <person name="Schijlen E."/>
            <person name="Repin R."/>
            <person name="Schilthuizen M."/>
            <person name="Schranz E."/>
            <person name="Heidstra R."/>
            <person name="Miyata K."/>
            <person name="Fedorova E."/>
            <person name="Kohlen W."/>
            <person name="Bisseling T."/>
            <person name="Smit S."/>
            <person name="Geurts R."/>
        </authorList>
    </citation>
    <scope>NUCLEOTIDE SEQUENCE [LARGE SCALE GENOMIC DNA]</scope>
    <source>
        <strain evidence="7">cv. WU1-14</strain>
    </source>
</reference>
<keyword evidence="4" id="KW-0539">Nucleus</keyword>
<dbReference type="STRING" id="3476.A0A2P5BLK3"/>
<dbReference type="GO" id="GO:0000977">
    <property type="term" value="F:RNA polymerase II transcription regulatory region sequence-specific DNA binding"/>
    <property type="evidence" value="ECO:0007669"/>
    <property type="project" value="TreeGrafter"/>
</dbReference>
<protein>
    <submittedName>
        <fullName evidence="6">Basic helix-loop-helix transcription factor</fullName>
    </submittedName>
</protein>
<dbReference type="Pfam" id="PF00010">
    <property type="entry name" value="HLH"/>
    <property type="match status" value="1"/>
</dbReference>
<dbReference type="OrthoDB" id="752507at2759"/>
<dbReference type="GO" id="GO:0090575">
    <property type="term" value="C:RNA polymerase II transcription regulator complex"/>
    <property type="evidence" value="ECO:0007669"/>
    <property type="project" value="TreeGrafter"/>
</dbReference>
<evidence type="ECO:0000256" key="2">
    <source>
        <dbReference type="ARBA" id="ARBA00023015"/>
    </source>
</evidence>
<evidence type="ECO:0000256" key="1">
    <source>
        <dbReference type="ARBA" id="ARBA00004123"/>
    </source>
</evidence>
<keyword evidence="2" id="KW-0805">Transcription regulation</keyword>
<comment type="subcellular location">
    <subcellularLocation>
        <location evidence="1">Nucleus</location>
    </subcellularLocation>
</comment>
<dbReference type="Gene3D" id="4.10.280.10">
    <property type="entry name" value="Helix-loop-helix DNA-binding domain"/>
    <property type="match status" value="1"/>
</dbReference>
<sequence>MDQGSQSSVTKIERRIVEKNRRNQMKVLYSKLNSLLPPQISKEAPTLPDQIDGAIKYIKSLETKVKKSKDKKKSLLGGTKKRSYSSTFSDNMIMATGSLRSPKIEIHEMGSVLEIVLITGQDNQFIFYEVIRMLHEERADVVDAKFSVLGDSIFHVVHAEIADSMFAFGATKISERLKRFVSGSSSDAELQADDDQHWWDDFEIHPEMLEF</sequence>
<dbReference type="PANTHER" id="PTHR13935">
    <property type="entry name" value="ACHAETE-SCUTE TRANSCRIPTION FACTOR-RELATED"/>
    <property type="match status" value="1"/>
</dbReference>
<name>A0A2P5BLK3_PARAD</name>
<keyword evidence="7" id="KW-1185">Reference proteome</keyword>
<feature type="domain" description="BHLH" evidence="5">
    <location>
        <begin position="9"/>
        <end position="61"/>
    </location>
</feature>
<evidence type="ECO:0000256" key="3">
    <source>
        <dbReference type="ARBA" id="ARBA00023163"/>
    </source>
</evidence>
<accession>A0A2P5BLK3</accession>
<evidence type="ECO:0000259" key="5">
    <source>
        <dbReference type="PROSITE" id="PS50888"/>
    </source>
</evidence>
<organism evidence="6 7">
    <name type="scientific">Parasponia andersonii</name>
    <name type="common">Sponia andersonii</name>
    <dbReference type="NCBI Taxonomy" id="3476"/>
    <lineage>
        <taxon>Eukaryota</taxon>
        <taxon>Viridiplantae</taxon>
        <taxon>Streptophyta</taxon>
        <taxon>Embryophyta</taxon>
        <taxon>Tracheophyta</taxon>
        <taxon>Spermatophyta</taxon>
        <taxon>Magnoliopsida</taxon>
        <taxon>eudicotyledons</taxon>
        <taxon>Gunneridae</taxon>
        <taxon>Pentapetalae</taxon>
        <taxon>rosids</taxon>
        <taxon>fabids</taxon>
        <taxon>Rosales</taxon>
        <taxon>Cannabaceae</taxon>
        <taxon>Parasponia</taxon>
    </lineage>
</organism>
<dbReference type="Proteomes" id="UP000237105">
    <property type="component" value="Unassembled WGS sequence"/>
</dbReference>
<dbReference type="SUPFAM" id="SSF47459">
    <property type="entry name" value="HLH, helix-loop-helix DNA-binding domain"/>
    <property type="match status" value="1"/>
</dbReference>
<dbReference type="AlphaFoldDB" id="A0A2P5BLK3"/>
<gene>
    <name evidence="6" type="primary">PanBHLH56</name>
    <name evidence="6" type="ORF">PanWU01x14_228460</name>
</gene>
<evidence type="ECO:0000256" key="4">
    <source>
        <dbReference type="ARBA" id="ARBA00023242"/>
    </source>
</evidence>
<dbReference type="PANTHER" id="PTHR13935:SF63">
    <property type="entry name" value="BHLH DOMAIN-CONTAINING PROTEIN"/>
    <property type="match status" value="1"/>
</dbReference>
<keyword evidence="3" id="KW-0804">Transcription</keyword>
<dbReference type="EMBL" id="JXTB01000256">
    <property type="protein sequence ID" value="PON49682.1"/>
    <property type="molecule type" value="Genomic_DNA"/>
</dbReference>
<evidence type="ECO:0000313" key="6">
    <source>
        <dbReference type="EMBL" id="PON49682.1"/>
    </source>
</evidence>
<dbReference type="GO" id="GO:0046983">
    <property type="term" value="F:protein dimerization activity"/>
    <property type="evidence" value="ECO:0007669"/>
    <property type="project" value="InterPro"/>
</dbReference>
<dbReference type="PROSITE" id="PS50888">
    <property type="entry name" value="BHLH"/>
    <property type="match status" value="1"/>
</dbReference>